<name>A0A5E4FI20_PRUDU</name>
<dbReference type="PROSITE" id="PS00108">
    <property type="entry name" value="PROTEIN_KINASE_ST"/>
    <property type="match status" value="1"/>
</dbReference>
<feature type="domain" description="Protein kinase" evidence="14">
    <location>
        <begin position="333"/>
        <end position="583"/>
    </location>
</feature>
<dbReference type="SUPFAM" id="SSF56112">
    <property type="entry name" value="Protein kinase-like (PK-like)"/>
    <property type="match status" value="1"/>
</dbReference>
<evidence type="ECO:0000256" key="2">
    <source>
        <dbReference type="ARBA" id="ARBA00022527"/>
    </source>
</evidence>
<feature type="transmembrane region" description="Helical" evidence="12">
    <location>
        <begin position="297"/>
        <end position="322"/>
    </location>
</feature>
<dbReference type="GO" id="GO:0004674">
    <property type="term" value="F:protein serine/threonine kinase activity"/>
    <property type="evidence" value="ECO:0007669"/>
    <property type="project" value="UniProtKB-KW"/>
</dbReference>
<evidence type="ECO:0000256" key="4">
    <source>
        <dbReference type="ARBA" id="ARBA00022729"/>
    </source>
</evidence>
<dbReference type="InterPro" id="IPR008271">
    <property type="entry name" value="Ser/Thr_kinase_AS"/>
</dbReference>
<dbReference type="Gene3D" id="2.10.25.10">
    <property type="entry name" value="Laminin"/>
    <property type="match status" value="2"/>
</dbReference>
<sequence length="646" mass="72699">MTILLDQHMIFILLFCLWHISIAQAASRAETPPIAMPNCTTLCGGVSIPYPFGIGPSTNCFLNEWFQIDCNKSTRHKPFLRRAQLEVLSISINGTLRVNSPVTFLCNTKKGNSSHQLLANLTGSFFVFSQRHNIFTAVSCGFLAVVTSSNDDDMVAVTDKIIGGCREWFDNTSSRAVQAMEKVPVVLEWALQYDNNVTDLLFTGFIHGERNHSRRHYPTPYCEVDETSTYSFSPQHMAASFYCHCPEGFEGNPYLRQSCDDIDECSYNPTICLAGSKCVNDYGEYHCSVNKMRTLKWALKGLGSGLGLILLLIGLWLGYRLIKKRNDIKKRKKFFKRNGGQGGQGTVYKGMLTDGRIVAVKKSKVVDEGQLSEFINEVVILSQINHRNVYIQGQIEEFQLTWQMRLRIALEISGALSYLHSAASFPIYHRDIKSTNILLDEKYRAKVADFGTSRSIVIGQTHLTTVIHGTFGYLDPEYFRSSQFTEKSDVYSFGVVLVELLTGEKHISLVTSSAKEKEYRSLAAYFITSMEEDRLLDIVDALVLKEGSEIEIRVVANLARRCLNLNGRNRPTMREVTAELEALQMAEKSSNTQQNYEGLEFVEHKSIEKWGAVSSSTGTGWSAWDRDGDDPTSLLLKLPQLSVKTW</sequence>
<evidence type="ECO:0000256" key="11">
    <source>
        <dbReference type="ARBA" id="ARBA00047951"/>
    </source>
</evidence>
<keyword evidence="12" id="KW-0472">Membrane</keyword>
<keyword evidence="2" id="KW-0723">Serine/threonine-protein kinase</keyword>
<dbReference type="AlphaFoldDB" id="A0A5E4FI20"/>
<evidence type="ECO:0000313" key="16">
    <source>
        <dbReference type="Proteomes" id="UP000327085"/>
    </source>
</evidence>
<dbReference type="PANTHER" id="PTHR27005">
    <property type="entry name" value="WALL-ASSOCIATED RECEPTOR KINASE-LIKE 21"/>
    <property type="match status" value="1"/>
</dbReference>
<keyword evidence="5" id="KW-0547">Nucleotide-binding</keyword>
<evidence type="ECO:0000256" key="8">
    <source>
        <dbReference type="ARBA" id="ARBA00023157"/>
    </source>
</evidence>
<keyword evidence="9" id="KW-0325">Glycoprotein</keyword>
<keyword evidence="4 13" id="KW-0732">Signal</keyword>
<dbReference type="Gene3D" id="3.30.200.20">
    <property type="entry name" value="Phosphorylase Kinase, domain 1"/>
    <property type="match status" value="1"/>
</dbReference>
<keyword evidence="12" id="KW-1133">Transmembrane helix</keyword>
<dbReference type="InterPro" id="IPR025287">
    <property type="entry name" value="WAK_GUB"/>
</dbReference>
<dbReference type="GO" id="GO:0005524">
    <property type="term" value="F:ATP binding"/>
    <property type="evidence" value="ECO:0007669"/>
    <property type="project" value="UniProtKB-KW"/>
</dbReference>
<comment type="catalytic activity">
    <reaction evidence="10">
        <text>L-seryl-[protein] + ATP = O-phospho-L-seryl-[protein] + ADP + H(+)</text>
        <dbReference type="Rhea" id="RHEA:17989"/>
        <dbReference type="Rhea" id="RHEA-COMP:9863"/>
        <dbReference type="Rhea" id="RHEA-COMP:11604"/>
        <dbReference type="ChEBI" id="CHEBI:15378"/>
        <dbReference type="ChEBI" id="CHEBI:29999"/>
        <dbReference type="ChEBI" id="CHEBI:30616"/>
        <dbReference type="ChEBI" id="CHEBI:83421"/>
        <dbReference type="ChEBI" id="CHEBI:456216"/>
    </reaction>
</comment>
<feature type="chain" id="PRO_5022676920" evidence="13">
    <location>
        <begin position="26"/>
        <end position="646"/>
    </location>
</feature>
<reference evidence="16" key="1">
    <citation type="journal article" date="2020" name="Plant J.">
        <title>Transposons played a major role in the diversification between the closely related almond and peach genomes: results from the almond genome sequence.</title>
        <authorList>
            <person name="Alioto T."/>
            <person name="Alexiou K.G."/>
            <person name="Bardil A."/>
            <person name="Barteri F."/>
            <person name="Castanera R."/>
            <person name="Cruz F."/>
            <person name="Dhingra A."/>
            <person name="Duval H."/>
            <person name="Fernandez I Marti A."/>
            <person name="Frias L."/>
            <person name="Galan B."/>
            <person name="Garcia J.L."/>
            <person name="Howad W."/>
            <person name="Gomez-Garrido J."/>
            <person name="Gut M."/>
            <person name="Julca I."/>
            <person name="Morata J."/>
            <person name="Puigdomenech P."/>
            <person name="Ribeca P."/>
            <person name="Rubio Cabetas M.J."/>
            <person name="Vlasova A."/>
            <person name="Wirthensohn M."/>
            <person name="Garcia-Mas J."/>
            <person name="Gabaldon T."/>
            <person name="Casacuberta J.M."/>
            <person name="Arus P."/>
        </authorList>
    </citation>
    <scope>NUCLEOTIDE SEQUENCE [LARGE SCALE GENOMIC DNA]</scope>
    <source>
        <strain evidence="16">cv. Texas</strain>
    </source>
</reference>
<dbReference type="FunFam" id="1.10.510.10:FF:000084">
    <property type="entry name" value="Wall-associated receptor kinase 2"/>
    <property type="match status" value="1"/>
</dbReference>
<evidence type="ECO:0000313" key="15">
    <source>
        <dbReference type="EMBL" id="VVA27804.1"/>
    </source>
</evidence>
<comment type="catalytic activity">
    <reaction evidence="11">
        <text>L-threonyl-[protein] + ATP = O-phospho-L-threonyl-[protein] + ADP + H(+)</text>
        <dbReference type="Rhea" id="RHEA:46608"/>
        <dbReference type="Rhea" id="RHEA-COMP:11060"/>
        <dbReference type="Rhea" id="RHEA-COMP:11605"/>
        <dbReference type="ChEBI" id="CHEBI:15378"/>
        <dbReference type="ChEBI" id="CHEBI:30013"/>
        <dbReference type="ChEBI" id="CHEBI:30616"/>
        <dbReference type="ChEBI" id="CHEBI:61977"/>
        <dbReference type="ChEBI" id="CHEBI:456216"/>
    </reaction>
</comment>
<evidence type="ECO:0000256" key="3">
    <source>
        <dbReference type="ARBA" id="ARBA00022679"/>
    </source>
</evidence>
<dbReference type="EMBL" id="CABIKO010000128">
    <property type="protein sequence ID" value="VVA27804.1"/>
    <property type="molecule type" value="Genomic_DNA"/>
</dbReference>
<evidence type="ECO:0000256" key="5">
    <source>
        <dbReference type="ARBA" id="ARBA00022741"/>
    </source>
</evidence>
<dbReference type="Pfam" id="PF00069">
    <property type="entry name" value="Pkinase"/>
    <property type="match status" value="1"/>
</dbReference>
<proteinExistence type="predicted"/>
<keyword evidence="3" id="KW-0808">Transferase</keyword>
<dbReference type="PROSITE" id="PS01187">
    <property type="entry name" value="EGF_CA"/>
    <property type="match status" value="1"/>
</dbReference>
<dbReference type="InterPro" id="IPR045274">
    <property type="entry name" value="WAK-like"/>
</dbReference>
<dbReference type="GO" id="GO:0005509">
    <property type="term" value="F:calcium ion binding"/>
    <property type="evidence" value="ECO:0007669"/>
    <property type="project" value="InterPro"/>
</dbReference>
<dbReference type="InterPro" id="IPR011009">
    <property type="entry name" value="Kinase-like_dom_sf"/>
</dbReference>
<keyword evidence="6" id="KW-0418">Kinase</keyword>
<evidence type="ECO:0000256" key="9">
    <source>
        <dbReference type="ARBA" id="ARBA00023180"/>
    </source>
</evidence>
<accession>A0A5E4FI20</accession>
<evidence type="ECO:0000256" key="13">
    <source>
        <dbReference type="SAM" id="SignalP"/>
    </source>
</evidence>
<comment type="subcellular location">
    <subcellularLocation>
        <location evidence="1">Membrane</location>
        <topology evidence="1">Single-pass type I membrane protein</topology>
    </subcellularLocation>
</comment>
<feature type="signal peptide" evidence="13">
    <location>
        <begin position="1"/>
        <end position="25"/>
    </location>
</feature>
<evidence type="ECO:0000256" key="10">
    <source>
        <dbReference type="ARBA" id="ARBA00047558"/>
    </source>
</evidence>
<keyword evidence="8" id="KW-1015">Disulfide bond</keyword>
<dbReference type="Proteomes" id="UP000327085">
    <property type="component" value="Chromosome 3"/>
</dbReference>
<gene>
    <name evidence="15" type="ORF">ALMOND_2B027456</name>
</gene>
<dbReference type="GO" id="GO:0005886">
    <property type="term" value="C:plasma membrane"/>
    <property type="evidence" value="ECO:0007669"/>
    <property type="project" value="TreeGrafter"/>
</dbReference>
<dbReference type="PANTHER" id="PTHR27005:SF280">
    <property type="entry name" value="WALL-ASSOCIATED RECEPTOR KINASE-LIKE 8"/>
    <property type="match status" value="1"/>
</dbReference>
<evidence type="ECO:0000256" key="6">
    <source>
        <dbReference type="ARBA" id="ARBA00022777"/>
    </source>
</evidence>
<evidence type="ECO:0000256" key="1">
    <source>
        <dbReference type="ARBA" id="ARBA00004479"/>
    </source>
</evidence>
<keyword evidence="7" id="KW-0067">ATP-binding</keyword>
<keyword evidence="12" id="KW-0812">Transmembrane</keyword>
<protein>
    <submittedName>
        <fullName evidence="15">PREDICTED: wall-associated</fullName>
    </submittedName>
</protein>
<dbReference type="Gramene" id="VVA27804">
    <property type="protein sequence ID" value="VVA27804"/>
    <property type="gene ID" value="Prudul26B027456"/>
</dbReference>
<dbReference type="GO" id="GO:0030247">
    <property type="term" value="F:polysaccharide binding"/>
    <property type="evidence" value="ECO:0007669"/>
    <property type="project" value="InterPro"/>
</dbReference>
<dbReference type="Gene3D" id="1.10.510.10">
    <property type="entry name" value="Transferase(Phosphotransferase) domain 1"/>
    <property type="match status" value="1"/>
</dbReference>
<evidence type="ECO:0000259" key="14">
    <source>
        <dbReference type="PROSITE" id="PS50011"/>
    </source>
</evidence>
<dbReference type="PROSITE" id="PS50011">
    <property type="entry name" value="PROTEIN_KINASE_DOM"/>
    <property type="match status" value="1"/>
</dbReference>
<dbReference type="InParanoid" id="A0A5E4FI20"/>
<dbReference type="GO" id="GO:0007166">
    <property type="term" value="P:cell surface receptor signaling pathway"/>
    <property type="evidence" value="ECO:0007669"/>
    <property type="project" value="InterPro"/>
</dbReference>
<evidence type="ECO:0000256" key="7">
    <source>
        <dbReference type="ARBA" id="ARBA00022840"/>
    </source>
</evidence>
<dbReference type="Pfam" id="PF13947">
    <property type="entry name" value="GUB_WAK_bind"/>
    <property type="match status" value="1"/>
</dbReference>
<dbReference type="InterPro" id="IPR000719">
    <property type="entry name" value="Prot_kinase_dom"/>
</dbReference>
<dbReference type="SMART" id="SM00220">
    <property type="entry name" value="S_TKc"/>
    <property type="match status" value="1"/>
</dbReference>
<evidence type="ECO:0000256" key="12">
    <source>
        <dbReference type="SAM" id="Phobius"/>
    </source>
</evidence>
<dbReference type="InterPro" id="IPR018097">
    <property type="entry name" value="EGF_Ca-bd_CS"/>
</dbReference>
<organism evidence="15 16">
    <name type="scientific">Prunus dulcis</name>
    <name type="common">Almond</name>
    <name type="synonym">Amygdalus dulcis</name>
    <dbReference type="NCBI Taxonomy" id="3755"/>
    <lineage>
        <taxon>Eukaryota</taxon>
        <taxon>Viridiplantae</taxon>
        <taxon>Streptophyta</taxon>
        <taxon>Embryophyta</taxon>
        <taxon>Tracheophyta</taxon>
        <taxon>Spermatophyta</taxon>
        <taxon>Magnoliopsida</taxon>
        <taxon>eudicotyledons</taxon>
        <taxon>Gunneridae</taxon>
        <taxon>Pentapetalae</taxon>
        <taxon>rosids</taxon>
        <taxon>fabids</taxon>
        <taxon>Rosales</taxon>
        <taxon>Rosaceae</taxon>
        <taxon>Amygdaloideae</taxon>
        <taxon>Amygdaleae</taxon>
        <taxon>Prunus</taxon>
    </lineage>
</organism>
<dbReference type="CDD" id="cd00054">
    <property type="entry name" value="EGF_CA"/>
    <property type="match status" value="1"/>
</dbReference>